<dbReference type="RefSeq" id="WP_188535501.1">
    <property type="nucleotide sequence ID" value="NZ_BMEQ01000005.1"/>
</dbReference>
<sequence length="96" mass="10592">MSECSPARPRPTGSPRARGPESSVVRLGPDDAFPADLTELGLVALQVLHSRICRQLDHDHLTDPDGPHPITLDRHHQLVVELRAREISPARTHAED</sequence>
<comment type="caution">
    <text evidence="2">The sequence shown here is derived from an EMBL/GenBank/DDBJ whole genome shotgun (WGS) entry which is preliminary data.</text>
</comment>
<dbReference type="Proteomes" id="UP000638848">
    <property type="component" value="Unassembled WGS sequence"/>
</dbReference>
<proteinExistence type="predicted"/>
<evidence type="ECO:0000256" key="1">
    <source>
        <dbReference type="SAM" id="MobiDB-lite"/>
    </source>
</evidence>
<dbReference type="AlphaFoldDB" id="A0A917LQR6"/>
<feature type="region of interest" description="Disordered" evidence="1">
    <location>
        <begin position="1"/>
        <end position="27"/>
    </location>
</feature>
<keyword evidence="3" id="KW-1185">Reference proteome</keyword>
<evidence type="ECO:0000313" key="2">
    <source>
        <dbReference type="EMBL" id="GGG52033.1"/>
    </source>
</evidence>
<protein>
    <submittedName>
        <fullName evidence="2">Uncharacterized protein</fullName>
    </submittedName>
</protein>
<accession>A0A917LQR6</accession>
<reference evidence="2" key="2">
    <citation type="submission" date="2020-09" db="EMBL/GenBank/DDBJ databases">
        <authorList>
            <person name="Sun Q."/>
            <person name="Zhou Y."/>
        </authorList>
    </citation>
    <scope>NUCLEOTIDE SEQUENCE</scope>
    <source>
        <strain evidence="2">CGMCC 1.12187</strain>
    </source>
</reference>
<name>A0A917LQR6_9MICC</name>
<reference evidence="2" key="1">
    <citation type="journal article" date="2014" name="Int. J. Syst. Evol. Microbiol.">
        <title>Complete genome sequence of Corynebacterium casei LMG S-19264T (=DSM 44701T), isolated from a smear-ripened cheese.</title>
        <authorList>
            <consortium name="US DOE Joint Genome Institute (JGI-PGF)"/>
            <person name="Walter F."/>
            <person name="Albersmeier A."/>
            <person name="Kalinowski J."/>
            <person name="Ruckert C."/>
        </authorList>
    </citation>
    <scope>NUCLEOTIDE SEQUENCE</scope>
    <source>
        <strain evidence="2">CGMCC 1.12187</strain>
    </source>
</reference>
<dbReference type="EMBL" id="BMEQ01000005">
    <property type="protein sequence ID" value="GGG52033.1"/>
    <property type="molecule type" value="Genomic_DNA"/>
</dbReference>
<gene>
    <name evidence="2" type="ORF">GCM10011374_13460</name>
</gene>
<evidence type="ECO:0000313" key="3">
    <source>
        <dbReference type="Proteomes" id="UP000638848"/>
    </source>
</evidence>
<organism evidence="2 3">
    <name type="scientific">Kocuria dechangensis</name>
    <dbReference type="NCBI Taxonomy" id="1176249"/>
    <lineage>
        <taxon>Bacteria</taxon>
        <taxon>Bacillati</taxon>
        <taxon>Actinomycetota</taxon>
        <taxon>Actinomycetes</taxon>
        <taxon>Micrococcales</taxon>
        <taxon>Micrococcaceae</taxon>
        <taxon>Kocuria</taxon>
    </lineage>
</organism>